<evidence type="ECO:0000313" key="3">
    <source>
        <dbReference type="Proteomes" id="UP001165121"/>
    </source>
</evidence>
<reference evidence="2" key="1">
    <citation type="submission" date="2023-04" db="EMBL/GenBank/DDBJ databases">
        <title>Phytophthora fragariaefolia NBRC 109709.</title>
        <authorList>
            <person name="Ichikawa N."/>
            <person name="Sato H."/>
            <person name="Tonouchi N."/>
        </authorList>
    </citation>
    <scope>NUCLEOTIDE SEQUENCE</scope>
    <source>
        <strain evidence="2">NBRC 109709</strain>
    </source>
</reference>
<gene>
    <name evidence="2" type="ORF">Pfra01_000410300</name>
</gene>
<organism evidence="2 3">
    <name type="scientific">Phytophthora fragariaefolia</name>
    <dbReference type="NCBI Taxonomy" id="1490495"/>
    <lineage>
        <taxon>Eukaryota</taxon>
        <taxon>Sar</taxon>
        <taxon>Stramenopiles</taxon>
        <taxon>Oomycota</taxon>
        <taxon>Peronosporomycetes</taxon>
        <taxon>Peronosporales</taxon>
        <taxon>Peronosporaceae</taxon>
        <taxon>Phytophthora</taxon>
    </lineage>
</organism>
<proteinExistence type="predicted"/>
<dbReference type="Proteomes" id="UP001165121">
    <property type="component" value="Unassembled WGS sequence"/>
</dbReference>
<name>A0A9W6U320_9STRA</name>
<sequence>MDKYDLILGMPWLEKHEPWIDWRGKAIGTSRPTLTDRALVSHVPTSVKRKGVREDRQGASAPEEFMGVAEVLGVPREVTVDSVKGSAEAPPGVKPSEPRKASRSGWASCPACGATKSVDPDTGSRRAVRASTDKVLRAAHQVGNLVPPDQGIPRREPSVGNVFQRGVRKALIAWEAGDTASNVGNIVPRDPLKAKQEGKVGEDVSCVGNIVPHKASMADDARDEASSDVVNIVPLRGRRRIRRHRKSGLQSQTGVARGDSKPKAKAPLTRSSDGHYHVFDSETGLRVKAEAVQLEALPEVAALLNLEDMLLDDFLADLKAGEISEMVPLRPEPTTEELNFSVMNEDVLVEFREQRASRLGSEILKNPKDPVYPLMKEFKDVVSKDPPSQPPPDRGIRHRELCHKAMAPATRAV</sequence>
<accession>A0A9W6U320</accession>
<feature type="region of interest" description="Disordered" evidence="1">
    <location>
        <begin position="245"/>
        <end position="275"/>
    </location>
</feature>
<evidence type="ECO:0000256" key="1">
    <source>
        <dbReference type="SAM" id="MobiDB-lite"/>
    </source>
</evidence>
<dbReference type="EMBL" id="BSXT01000323">
    <property type="protein sequence ID" value="GMF24425.1"/>
    <property type="molecule type" value="Genomic_DNA"/>
</dbReference>
<dbReference type="AlphaFoldDB" id="A0A9W6U320"/>
<comment type="caution">
    <text evidence="2">The sequence shown here is derived from an EMBL/GenBank/DDBJ whole genome shotgun (WGS) entry which is preliminary data.</text>
</comment>
<feature type="region of interest" description="Disordered" evidence="1">
    <location>
        <begin position="82"/>
        <end position="108"/>
    </location>
</feature>
<protein>
    <submittedName>
        <fullName evidence="2">Unnamed protein product</fullName>
    </submittedName>
</protein>
<keyword evidence="3" id="KW-1185">Reference proteome</keyword>
<evidence type="ECO:0000313" key="2">
    <source>
        <dbReference type="EMBL" id="GMF24425.1"/>
    </source>
</evidence>